<dbReference type="SUPFAM" id="SSF56935">
    <property type="entry name" value="Porins"/>
    <property type="match status" value="1"/>
</dbReference>
<dbReference type="OrthoDB" id="7531957at2"/>
<keyword evidence="1" id="KW-0732">Signal</keyword>
<dbReference type="InterPro" id="IPR023614">
    <property type="entry name" value="Porin_dom_sf"/>
</dbReference>
<dbReference type="AlphaFoldDB" id="A0A1I4XTQ8"/>
<sequence length="403" mass="44905">MRPVLFALLLALPLAARAQDIQWHGFLDLRIVDAAAQRSWIAGGTGKLRYGGGGTQGRFGGAALIGTAQLTPALLAYADVQFRNDDGASLELIEAYLRYRPVSLTPWRWSLKAGAFFPPVSLENDAIGWTSPWTLTPSAINSWVGEELRSTGTEFLVERRGAHSSIEARLAAFVGNDPAGEILAARGWSLGDASYGFGGQVREPDVYALEEGVVPPLRYRPFVELDQRLGWYADLTWRSQRHGRYSVMYYDNRADPTERSTYDGHTTFAWRTKFWGLGAQRRLGPIEIIAQAMTGSTLFTPSPSYTGETRFHAGYVLAGWARGEWRPALRLDLFSLRQIPPSEVPLSEHGNAITAALSWRPRPWLRVTGEVVRMESWRRQRILENAVAGRTDTQVQLGARLLF</sequence>
<name>A0A1I4XTQ8_9GAMM</name>
<dbReference type="RefSeq" id="WP_139224940.1">
    <property type="nucleotide sequence ID" value="NZ_FOVF01000012.1"/>
</dbReference>
<feature type="signal peptide" evidence="1">
    <location>
        <begin position="1"/>
        <end position="18"/>
    </location>
</feature>
<dbReference type="EMBL" id="FOVF01000012">
    <property type="protein sequence ID" value="SFN29265.1"/>
    <property type="molecule type" value="Genomic_DNA"/>
</dbReference>
<dbReference type="Proteomes" id="UP000198575">
    <property type="component" value="Unassembled WGS sequence"/>
</dbReference>
<feature type="chain" id="PRO_5011705114" description="Porin" evidence="1">
    <location>
        <begin position="19"/>
        <end position="403"/>
    </location>
</feature>
<keyword evidence="3" id="KW-1185">Reference proteome</keyword>
<evidence type="ECO:0000313" key="3">
    <source>
        <dbReference type="Proteomes" id="UP000198575"/>
    </source>
</evidence>
<organism evidence="2 3">
    <name type="scientific">Dokdonella immobilis</name>
    <dbReference type="NCBI Taxonomy" id="578942"/>
    <lineage>
        <taxon>Bacteria</taxon>
        <taxon>Pseudomonadati</taxon>
        <taxon>Pseudomonadota</taxon>
        <taxon>Gammaproteobacteria</taxon>
        <taxon>Lysobacterales</taxon>
        <taxon>Rhodanobacteraceae</taxon>
        <taxon>Dokdonella</taxon>
    </lineage>
</organism>
<proteinExistence type="predicted"/>
<accession>A0A1I4XTQ8</accession>
<dbReference type="Gene3D" id="2.40.160.10">
    <property type="entry name" value="Porin"/>
    <property type="match status" value="1"/>
</dbReference>
<evidence type="ECO:0000256" key="1">
    <source>
        <dbReference type="SAM" id="SignalP"/>
    </source>
</evidence>
<protein>
    <recommendedName>
        <fullName evidence="4">Porin</fullName>
    </recommendedName>
</protein>
<gene>
    <name evidence="2" type="ORF">SAMN05216289_11227</name>
</gene>
<evidence type="ECO:0000313" key="2">
    <source>
        <dbReference type="EMBL" id="SFN29265.1"/>
    </source>
</evidence>
<reference evidence="2 3" key="1">
    <citation type="submission" date="2016-10" db="EMBL/GenBank/DDBJ databases">
        <authorList>
            <person name="de Groot N.N."/>
        </authorList>
    </citation>
    <scope>NUCLEOTIDE SEQUENCE [LARGE SCALE GENOMIC DNA]</scope>
    <source>
        <strain evidence="2 3">CGMCC 1.7659</strain>
    </source>
</reference>
<evidence type="ECO:0008006" key="4">
    <source>
        <dbReference type="Google" id="ProtNLM"/>
    </source>
</evidence>